<dbReference type="AlphaFoldDB" id="A6G2E2"/>
<dbReference type="RefSeq" id="WP_006970891.1">
    <property type="nucleotide sequence ID" value="NZ_ABCS01000015.1"/>
</dbReference>
<dbReference type="InterPro" id="IPR051531">
    <property type="entry name" value="N-acetyltransferase"/>
</dbReference>
<dbReference type="InterPro" id="IPR016181">
    <property type="entry name" value="Acyl_CoA_acyltransferase"/>
</dbReference>
<dbReference type="PANTHER" id="PTHR43792:SF16">
    <property type="entry name" value="N-ACETYLTRANSFERASE DOMAIN-CONTAINING PROTEIN"/>
    <property type="match status" value="1"/>
</dbReference>
<dbReference type="eggNOG" id="COG1670">
    <property type="taxonomic scope" value="Bacteria"/>
</dbReference>
<dbReference type="OrthoDB" id="6293260at2"/>
<dbReference type="PANTHER" id="PTHR43792">
    <property type="entry name" value="GNAT FAMILY, PUTATIVE (AFU_ORTHOLOGUE AFUA_3G00765)-RELATED-RELATED"/>
    <property type="match status" value="1"/>
</dbReference>
<dbReference type="GO" id="GO:0016747">
    <property type="term" value="F:acyltransferase activity, transferring groups other than amino-acyl groups"/>
    <property type="evidence" value="ECO:0007669"/>
    <property type="project" value="InterPro"/>
</dbReference>
<dbReference type="EMBL" id="ABCS01000015">
    <property type="protein sequence ID" value="EDM79879.1"/>
    <property type="molecule type" value="Genomic_DNA"/>
</dbReference>
<evidence type="ECO:0000313" key="3">
    <source>
        <dbReference type="Proteomes" id="UP000005801"/>
    </source>
</evidence>
<dbReference type="InterPro" id="IPR000182">
    <property type="entry name" value="GNAT_dom"/>
</dbReference>
<gene>
    <name evidence="2" type="ORF">PPSIR1_22596</name>
</gene>
<organism evidence="2 3">
    <name type="scientific">Plesiocystis pacifica SIR-1</name>
    <dbReference type="NCBI Taxonomy" id="391625"/>
    <lineage>
        <taxon>Bacteria</taxon>
        <taxon>Pseudomonadati</taxon>
        <taxon>Myxococcota</taxon>
        <taxon>Polyangia</taxon>
        <taxon>Nannocystales</taxon>
        <taxon>Nannocystaceae</taxon>
        <taxon>Plesiocystis</taxon>
    </lineage>
</organism>
<keyword evidence="2" id="KW-0808">Transferase</keyword>
<name>A6G2E2_9BACT</name>
<comment type="caution">
    <text evidence="2">The sequence shown here is derived from an EMBL/GenBank/DDBJ whole genome shotgun (WGS) entry which is preliminary data.</text>
</comment>
<reference evidence="2 3" key="1">
    <citation type="submission" date="2007-06" db="EMBL/GenBank/DDBJ databases">
        <authorList>
            <person name="Shimkets L."/>
            <person name="Ferriera S."/>
            <person name="Johnson J."/>
            <person name="Kravitz S."/>
            <person name="Beeson K."/>
            <person name="Sutton G."/>
            <person name="Rogers Y.-H."/>
            <person name="Friedman R."/>
            <person name="Frazier M."/>
            <person name="Venter J.C."/>
        </authorList>
    </citation>
    <scope>NUCLEOTIDE SEQUENCE [LARGE SCALE GENOMIC DNA]</scope>
    <source>
        <strain evidence="2 3">SIR-1</strain>
    </source>
</reference>
<accession>A6G2E2</accession>
<dbReference type="Pfam" id="PF13302">
    <property type="entry name" value="Acetyltransf_3"/>
    <property type="match status" value="1"/>
</dbReference>
<dbReference type="PROSITE" id="PS51186">
    <property type="entry name" value="GNAT"/>
    <property type="match status" value="1"/>
</dbReference>
<dbReference type="STRING" id="391625.PPSIR1_22596"/>
<evidence type="ECO:0000259" key="1">
    <source>
        <dbReference type="PROSITE" id="PS51186"/>
    </source>
</evidence>
<proteinExistence type="predicted"/>
<dbReference type="SUPFAM" id="SSF55729">
    <property type="entry name" value="Acyl-CoA N-acyltransferases (Nat)"/>
    <property type="match status" value="1"/>
</dbReference>
<protein>
    <submittedName>
        <fullName evidence="2">Acetyltransferase, GNAT family protein</fullName>
    </submittedName>
</protein>
<keyword evidence="3" id="KW-1185">Reference proteome</keyword>
<dbReference type="Proteomes" id="UP000005801">
    <property type="component" value="Unassembled WGS sequence"/>
</dbReference>
<feature type="domain" description="N-acetyltransferase" evidence="1">
    <location>
        <begin position="20"/>
        <end position="191"/>
    </location>
</feature>
<dbReference type="Gene3D" id="3.40.630.30">
    <property type="match status" value="1"/>
</dbReference>
<evidence type="ECO:0000313" key="2">
    <source>
        <dbReference type="EMBL" id="EDM79879.1"/>
    </source>
</evidence>
<sequence length="197" mass="21729">MSQPPQPTQPAQPEFTTARLWLRHVQPEDLDDLIALDSDPEVMRFISGGKPNTRADYLGDQTKAGLLARMTAYSNQDPPNPQGYFSAFMGEARRFVGWFHLRPSVFDPEVPELGYRLIRGVWGQGLASEGSRALVAYAFDTLGVAAVDACALPDNAASIAVMRKFGMRLVGESAHPIAPQLQVVRYLVTREQWAARG</sequence>